<feature type="compositionally biased region" description="Basic and acidic residues" evidence="4">
    <location>
        <begin position="29"/>
        <end position="39"/>
    </location>
</feature>
<dbReference type="AlphaFoldDB" id="A0A921ZUB1"/>
<keyword evidence="7" id="KW-1185">Reference proteome</keyword>
<dbReference type="EMBL" id="JH669056">
    <property type="protein sequence ID" value="KAG6463887.1"/>
    <property type="molecule type" value="Genomic_DNA"/>
</dbReference>
<evidence type="ECO:0000256" key="4">
    <source>
        <dbReference type="SAM" id="MobiDB-lite"/>
    </source>
</evidence>
<evidence type="ECO:0000256" key="2">
    <source>
        <dbReference type="ARBA" id="ARBA00022729"/>
    </source>
</evidence>
<dbReference type="PANTHER" id="PTHR12236">
    <property type="entry name" value="STRUCTURAL CONTITUENT OF CUTICLE"/>
    <property type="match status" value="1"/>
</dbReference>
<feature type="chain" id="PRO_5038324554" description="Cuticle protein" evidence="5">
    <location>
        <begin position="17"/>
        <end position="438"/>
    </location>
</feature>
<dbReference type="PROSITE" id="PS51155">
    <property type="entry name" value="CHIT_BIND_RR_2"/>
    <property type="match status" value="1"/>
</dbReference>
<feature type="compositionally biased region" description="Polar residues" evidence="4">
    <location>
        <begin position="40"/>
        <end position="60"/>
    </location>
</feature>
<evidence type="ECO:0000256" key="1">
    <source>
        <dbReference type="ARBA" id="ARBA00022460"/>
    </source>
</evidence>
<evidence type="ECO:0000313" key="6">
    <source>
        <dbReference type="EMBL" id="KAG6463889.1"/>
    </source>
</evidence>
<evidence type="ECO:0000256" key="3">
    <source>
        <dbReference type="PROSITE-ProRule" id="PRU00497"/>
    </source>
</evidence>
<keyword evidence="2 5" id="KW-0732">Signal</keyword>
<dbReference type="GO" id="GO:0031012">
    <property type="term" value="C:extracellular matrix"/>
    <property type="evidence" value="ECO:0007669"/>
    <property type="project" value="TreeGrafter"/>
</dbReference>
<feature type="region of interest" description="Disordered" evidence="4">
    <location>
        <begin position="306"/>
        <end position="336"/>
    </location>
</feature>
<protein>
    <recommendedName>
        <fullName evidence="8">Cuticle protein</fullName>
    </recommendedName>
</protein>
<sequence>MKMFIPLLCLLSFTIAEPPVGDSYASARSSHDYDNHDFQRSPSQQYGTPSQILASRNSFNEYGPPKSKSSTTLSSTYGLPTTRISEDYAVPSARNFPKFSQDYGVPDTRSLSQEYGIPETRNIALEYGVPSRKSQNYGTSKSQNALSRGYATKSRNAVSQEYGVPKVRSQSQEYGTPAQNSLQGYGIPSALPNQFSKPVQHSLSNIENPSALYGSPHSQAERLPKPRSQYLPQRSISKSIIPKSSSNDGASNIDLSYGVPSSSDYSEGFSDFGARVSEYIGSSKSLSQNYGAPSALKTNAVASSYSSVRSPSSTYGAPSTRDAAPSEAYGVPEQYNARSSQGYEYARAGDEDNQEPANYDFNYKVNDYITGSDFGHSETRQDNRAEGTYFVVLPDGTKQVVEYEADERGFKPRISVEPALRSGYDDNAADLTASDGHY</sequence>
<dbReference type="InterPro" id="IPR000618">
    <property type="entry name" value="Insect_cuticle"/>
</dbReference>
<dbReference type="PRINTS" id="PR00947">
    <property type="entry name" value="CUTICLE"/>
</dbReference>
<dbReference type="PROSITE" id="PS00233">
    <property type="entry name" value="CHIT_BIND_RR_1"/>
    <property type="match status" value="1"/>
</dbReference>
<dbReference type="Proteomes" id="UP000791440">
    <property type="component" value="Unassembled WGS sequence"/>
</dbReference>
<keyword evidence="1 3" id="KW-0193">Cuticle</keyword>
<feature type="region of interest" description="Disordered" evidence="4">
    <location>
        <begin position="24"/>
        <end position="78"/>
    </location>
</feature>
<proteinExistence type="predicted"/>
<dbReference type="EMBL" id="JH669056">
    <property type="protein sequence ID" value="KAG6463886.1"/>
    <property type="molecule type" value="Genomic_DNA"/>
</dbReference>
<feature type="region of interest" description="Disordered" evidence="4">
    <location>
        <begin position="126"/>
        <end position="189"/>
    </location>
</feature>
<name>A0A921ZUB1_MANSE</name>
<dbReference type="PANTHER" id="PTHR12236:SF98">
    <property type="entry name" value="CUTICULAR PROTEIN 56F"/>
    <property type="match status" value="1"/>
</dbReference>
<comment type="caution">
    <text evidence="6">The sequence shown here is derived from an EMBL/GenBank/DDBJ whole genome shotgun (WGS) entry which is preliminary data.</text>
</comment>
<gene>
    <name evidence="6" type="ORF">O3G_MSEX014129</name>
</gene>
<evidence type="ECO:0008006" key="8">
    <source>
        <dbReference type="Google" id="ProtNLM"/>
    </source>
</evidence>
<feature type="compositionally biased region" description="Low complexity" evidence="4">
    <location>
        <begin position="63"/>
        <end position="78"/>
    </location>
</feature>
<accession>A0A921ZUB1</accession>
<feature type="region of interest" description="Disordered" evidence="4">
    <location>
        <begin position="206"/>
        <end position="230"/>
    </location>
</feature>
<organism evidence="6 7">
    <name type="scientific">Manduca sexta</name>
    <name type="common">Tobacco hawkmoth</name>
    <name type="synonym">Tobacco hornworm</name>
    <dbReference type="NCBI Taxonomy" id="7130"/>
    <lineage>
        <taxon>Eukaryota</taxon>
        <taxon>Metazoa</taxon>
        <taxon>Ecdysozoa</taxon>
        <taxon>Arthropoda</taxon>
        <taxon>Hexapoda</taxon>
        <taxon>Insecta</taxon>
        <taxon>Pterygota</taxon>
        <taxon>Neoptera</taxon>
        <taxon>Endopterygota</taxon>
        <taxon>Lepidoptera</taxon>
        <taxon>Glossata</taxon>
        <taxon>Ditrysia</taxon>
        <taxon>Bombycoidea</taxon>
        <taxon>Sphingidae</taxon>
        <taxon>Sphinginae</taxon>
        <taxon>Sphingini</taxon>
        <taxon>Manduca</taxon>
    </lineage>
</organism>
<reference evidence="6" key="1">
    <citation type="journal article" date="2016" name="Insect Biochem. Mol. Biol.">
        <title>Multifaceted biological insights from a draft genome sequence of the tobacco hornworm moth, Manduca sexta.</title>
        <authorList>
            <person name="Kanost M.R."/>
            <person name="Arrese E.L."/>
            <person name="Cao X."/>
            <person name="Chen Y.R."/>
            <person name="Chellapilla S."/>
            <person name="Goldsmith M.R."/>
            <person name="Grosse-Wilde E."/>
            <person name="Heckel D.G."/>
            <person name="Herndon N."/>
            <person name="Jiang H."/>
            <person name="Papanicolaou A."/>
            <person name="Qu J."/>
            <person name="Soulages J.L."/>
            <person name="Vogel H."/>
            <person name="Walters J."/>
            <person name="Waterhouse R.M."/>
            <person name="Ahn S.J."/>
            <person name="Almeida F.C."/>
            <person name="An C."/>
            <person name="Aqrawi P."/>
            <person name="Bretschneider A."/>
            <person name="Bryant W.B."/>
            <person name="Bucks S."/>
            <person name="Chao H."/>
            <person name="Chevignon G."/>
            <person name="Christen J.M."/>
            <person name="Clarke D.F."/>
            <person name="Dittmer N.T."/>
            <person name="Ferguson L.C.F."/>
            <person name="Garavelou S."/>
            <person name="Gordon K.H.J."/>
            <person name="Gunaratna R.T."/>
            <person name="Han Y."/>
            <person name="Hauser F."/>
            <person name="He Y."/>
            <person name="Heidel-Fischer H."/>
            <person name="Hirsh A."/>
            <person name="Hu Y."/>
            <person name="Jiang H."/>
            <person name="Kalra D."/>
            <person name="Klinner C."/>
            <person name="Konig C."/>
            <person name="Kovar C."/>
            <person name="Kroll A.R."/>
            <person name="Kuwar S.S."/>
            <person name="Lee S.L."/>
            <person name="Lehman R."/>
            <person name="Li K."/>
            <person name="Li Z."/>
            <person name="Liang H."/>
            <person name="Lovelace S."/>
            <person name="Lu Z."/>
            <person name="Mansfield J.H."/>
            <person name="McCulloch K.J."/>
            <person name="Mathew T."/>
            <person name="Morton B."/>
            <person name="Muzny D.M."/>
            <person name="Neunemann D."/>
            <person name="Ongeri F."/>
            <person name="Pauchet Y."/>
            <person name="Pu L.L."/>
            <person name="Pyrousis I."/>
            <person name="Rao X.J."/>
            <person name="Redding A."/>
            <person name="Roesel C."/>
            <person name="Sanchez-Gracia A."/>
            <person name="Schaack S."/>
            <person name="Shukla A."/>
            <person name="Tetreau G."/>
            <person name="Wang Y."/>
            <person name="Xiong G.H."/>
            <person name="Traut W."/>
            <person name="Walsh T.K."/>
            <person name="Worley K.C."/>
            <person name="Wu D."/>
            <person name="Wu W."/>
            <person name="Wu Y.Q."/>
            <person name="Zhang X."/>
            <person name="Zou Z."/>
            <person name="Zucker H."/>
            <person name="Briscoe A.D."/>
            <person name="Burmester T."/>
            <person name="Clem R.J."/>
            <person name="Feyereisen R."/>
            <person name="Grimmelikhuijzen C.J.P."/>
            <person name="Hamodrakas S.J."/>
            <person name="Hansson B.S."/>
            <person name="Huguet E."/>
            <person name="Jermiin L.S."/>
            <person name="Lan Q."/>
            <person name="Lehman H.K."/>
            <person name="Lorenzen M."/>
            <person name="Merzendorfer H."/>
            <person name="Michalopoulos I."/>
            <person name="Morton D.B."/>
            <person name="Muthukrishnan S."/>
            <person name="Oakeshott J.G."/>
            <person name="Palmer W."/>
            <person name="Park Y."/>
            <person name="Passarelli A.L."/>
            <person name="Rozas J."/>
            <person name="Schwartz L.M."/>
            <person name="Smith W."/>
            <person name="Southgate A."/>
            <person name="Vilcinskas A."/>
            <person name="Vogt R."/>
            <person name="Wang P."/>
            <person name="Werren J."/>
            <person name="Yu X.Q."/>
            <person name="Zhou J.J."/>
            <person name="Brown S.J."/>
            <person name="Scherer S.E."/>
            <person name="Richards S."/>
            <person name="Blissard G.W."/>
        </authorList>
    </citation>
    <scope>NUCLEOTIDE SEQUENCE</scope>
</reference>
<dbReference type="Pfam" id="PF00379">
    <property type="entry name" value="Chitin_bind_4"/>
    <property type="match status" value="1"/>
</dbReference>
<feature type="compositionally biased region" description="Polar residues" evidence="4">
    <location>
        <begin position="168"/>
        <end position="183"/>
    </location>
</feature>
<dbReference type="EMBL" id="JH669056">
    <property type="protein sequence ID" value="KAG6463889.1"/>
    <property type="molecule type" value="Genomic_DNA"/>
</dbReference>
<feature type="signal peptide" evidence="5">
    <location>
        <begin position="1"/>
        <end position="16"/>
    </location>
</feature>
<reference evidence="6" key="2">
    <citation type="submission" date="2020-12" db="EMBL/GenBank/DDBJ databases">
        <authorList>
            <person name="Kanost M."/>
        </authorList>
    </citation>
    <scope>NUCLEOTIDE SEQUENCE</scope>
</reference>
<dbReference type="InterPro" id="IPR051217">
    <property type="entry name" value="Insect_Cuticle_Struc_Prot"/>
</dbReference>
<dbReference type="InterPro" id="IPR031311">
    <property type="entry name" value="CHIT_BIND_RR_consensus"/>
</dbReference>
<dbReference type="GO" id="GO:0005615">
    <property type="term" value="C:extracellular space"/>
    <property type="evidence" value="ECO:0007669"/>
    <property type="project" value="TreeGrafter"/>
</dbReference>
<dbReference type="EMBL" id="JH669056">
    <property type="protein sequence ID" value="KAG6463888.1"/>
    <property type="molecule type" value="Genomic_DNA"/>
</dbReference>
<dbReference type="GO" id="GO:0042302">
    <property type="term" value="F:structural constituent of cuticle"/>
    <property type="evidence" value="ECO:0007669"/>
    <property type="project" value="UniProtKB-UniRule"/>
</dbReference>
<evidence type="ECO:0000256" key="5">
    <source>
        <dbReference type="SAM" id="SignalP"/>
    </source>
</evidence>
<evidence type="ECO:0000313" key="7">
    <source>
        <dbReference type="Proteomes" id="UP000791440"/>
    </source>
</evidence>
<feature type="compositionally biased region" description="Polar residues" evidence="4">
    <location>
        <begin position="132"/>
        <end position="146"/>
    </location>
</feature>